<gene>
    <name evidence="2" type="primary">26</name>
    <name evidence="2" type="ORF">SEA_WHACK_26</name>
</gene>
<dbReference type="GeneID" id="55618837"/>
<feature type="domain" description="DUF7257" evidence="1">
    <location>
        <begin position="309"/>
        <end position="501"/>
    </location>
</feature>
<name>A0A515MKC9_9CAUD</name>
<evidence type="ECO:0000259" key="1">
    <source>
        <dbReference type="Pfam" id="PF23918"/>
    </source>
</evidence>
<protein>
    <submittedName>
        <fullName evidence="2">Minor tail protein</fullName>
    </submittedName>
</protein>
<dbReference type="KEGG" id="vg:55618837"/>
<keyword evidence="3" id="KW-1185">Reference proteome</keyword>
<accession>A0A515MKC9</accession>
<reference evidence="2 3" key="1">
    <citation type="submission" date="2019-05" db="EMBL/GenBank/DDBJ databases">
        <authorList>
            <person name="Beaulieu J."/>
            <person name="Cox M."/>
            <person name="Nazim E."/>
            <person name="Robinson Z."/>
            <person name="Molloy S.D."/>
            <person name="Garlena R.A."/>
            <person name="Russell D.A."/>
            <person name="Pope W.H."/>
            <person name="Jacobs-Sera D."/>
            <person name="Hatfull G.F."/>
        </authorList>
    </citation>
    <scope>NUCLEOTIDE SEQUENCE [LARGE SCALE GENOMIC DNA]</scope>
</reference>
<evidence type="ECO:0000313" key="2">
    <source>
        <dbReference type="EMBL" id="QDM57089.1"/>
    </source>
</evidence>
<dbReference type="InterPro" id="IPR055681">
    <property type="entry name" value="DUF7257"/>
</dbReference>
<sequence>MTSPDGWSGAHNPGWSDMGDMANQYGNAVGQVKETAMTGAAEAAAAAALSAANEEANIANSTAIAEANLAIGTKANIEDIPTDVPGFISLNPVDDAVFPSSEMVPLPTIVNRQTSNEAGDSYHSHSHNAAITWVEPIYTTAINRLDLGYINATRDRIYNTVGFTIAEQNQPTKATVRIGIYKMGKTAAGFPDGNLTLIWISPSGANIQGQFGLAAQDIKVDLGVDILATKGDWFAVCVVQTGSANTQRHLLGKQTARKNALSGVFPTRLAMTRAGETAPPMTLTPAQLDNSSTWVPWMFMGQSLGLIKISLVDLFDRANSGALGPNWATYGAGMDIVNGVAQCKRINRGNLTARVEDRSQGVYVSQLATDTMAASGKIDAFDRSQADLEDNPRAQITVRSNADMTRGVTAGIRWGLIEIRVYSNANPAGITRNSTLVTQPWANGDVVELRATDDVTTGKTDFTVYINGSPVLTWPDLQNEASKGPAFRRAAFETASTHRGAIFGYRSIPSVGVNEWKARDL</sequence>
<dbReference type="Pfam" id="PF23918">
    <property type="entry name" value="DUF7257"/>
    <property type="match status" value="1"/>
</dbReference>
<organism evidence="2 3">
    <name type="scientific">Rhodococcus phage Whack</name>
    <dbReference type="NCBI Taxonomy" id="2591132"/>
    <lineage>
        <taxon>Viruses</taxon>
        <taxon>Duplodnaviria</taxon>
        <taxon>Heunggongvirae</taxon>
        <taxon>Uroviricota</taxon>
        <taxon>Caudoviricetes</taxon>
        <taxon>Whackvirus</taxon>
        <taxon>Whackvirus whack</taxon>
    </lineage>
</organism>
<dbReference type="EMBL" id="MK967393">
    <property type="protein sequence ID" value="QDM57089.1"/>
    <property type="molecule type" value="Genomic_DNA"/>
</dbReference>
<proteinExistence type="predicted"/>
<dbReference type="RefSeq" id="YP_009848416.1">
    <property type="nucleotide sequence ID" value="NC_048784.1"/>
</dbReference>
<evidence type="ECO:0000313" key="3">
    <source>
        <dbReference type="Proteomes" id="UP000319882"/>
    </source>
</evidence>
<dbReference type="Proteomes" id="UP000319882">
    <property type="component" value="Segment"/>
</dbReference>